<evidence type="ECO:0000256" key="4">
    <source>
        <dbReference type="ARBA" id="ARBA00022448"/>
    </source>
</evidence>
<keyword evidence="9" id="KW-0472">Membrane</keyword>
<evidence type="ECO:0000256" key="10">
    <source>
        <dbReference type="ARBA" id="ARBA00024941"/>
    </source>
</evidence>
<sequence>METALCYDSTRRRLRICARETFASDDHIALHVAAELDTKEGHVSARAKLRKRYFPKHLGFHVDVGAEYATDADEIRYGVKGRKKWELSEDGLLSLDFKSKVQFSQMKRKGDACAKLELSQKIFNFTVRETSRVGSKRTFEPNDGRWKRTHAQSQGVRNERRNGRGGRLDVRRNEAKRHALIDGGRSSATRHLAFERDERERQRTFTNARTDRRGRLRCVRVQEDQDLKIKVGLDVLRRNVYAQIRENNWTLSTVRVAYVRNRTASCRAADAWAWTRLAATCTVRLRRRRASACRKTRRRTHGRSLFADLRRGCVAFVFGFRPRPARTCFVRPGHAWILARVVRPVIHRRIRNGRPSCRAMRNTRRARVVHVVQRSHSME</sequence>
<dbReference type="PANTHER" id="PTHR35993">
    <property type="entry name" value="OUTER ENVELOPE PORE PROTEIN 21B, CHLOROPLASTIC"/>
    <property type="match status" value="1"/>
</dbReference>
<evidence type="ECO:0000256" key="1">
    <source>
        <dbReference type="ARBA" id="ARBA00004396"/>
    </source>
</evidence>
<name>A0A7S3XEI5_9CHLO</name>
<comment type="subcellular location">
    <subcellularLocation>
        <location evidence="1">Plastid</location>
        <location evidence="1">Chloroplast outer membrane</location>
        <topology evidence="1">Multi-pass membrane protein</topology>
    </subcellularLocation>
    <subcellularLocation>
        <location evidence="2">Plastid</location>
        <location evidence="2">Etioplast membrane</location>
        <topology evidence="2">Multi-pass membrane protein</topology>
    </subcellularLocation>
</comment>
<evidence type="ECO:0000256" key="9">
    <source>
        <dbReference type="ARBA" id="ARBA00023136"/>
    </source>
</evidence>
<feature type="compositionally biased region" description="Basic and acidic residues" evidence="11">
    <location>
        <begin position="157"/>
        <end position="166"/>
    </location>
</feature>
<keyword evidence="7" id="KW-0812">Transmembrane</keyword>
<dbReference type="GO" id="GO:0009707">
    <property type="term" value="C:chloroplast outer membrane"/>
    <property type="evidence" value="ECO:0007669"/>
    <property type="project" value="UniProtKB-SubCell"/>
</dbReference>
<organism evidence="12">
    <name type="scientific">Picocystis salinarum</name>
    <dbReference type="NCBI Taxonomy" id="88271"/>
    <lineage>
        <taxon>Eukaryota</taxon>
        <taxon>Viridiplantae</taxon>
        <taxon>Chlorophyta</taxon>
        <taxon>Picocystophyceae</taxon>
        <taxon>Picocystales</taxon>
        <taxon>Picocystaceae</taxon>
        <taxon>Picocystis</taxon>
    </lineage>
</organism>
<feature type="region of interest" description="Disordered" evidence="11">
    <location>
        <begin position="136"/>
        <end position="166"/>
    </location>
</feature>
<keyword evidence="6" id="KW-0934">Plastid</keyword>
<evidence type="ECO:0000313" key="12">
    <source>
        <dbReference type="EMBL" id="CAE0611399.1"/>
    </source>
</evidence>
<keyword evidence="5" id="KW-0150">Chloroplast</keyword>
<evidence type="ECO:0000256" key="6">
    <source>
        <dbReference type="ARBA" id="ARBA00022640"/>
    </source>
</evidence>
<feature type="compositionally biased region" description="Basic and acidic residues" evidence="11">
    <location>
        <begin position="137"/>
        <end position="146"/>
    </location>
</feature>
<dbReference type="GO" id="GO:0008308">
    <property type="term" value="F:voltage-gated monoatomic anion channel activity"/>
    <property type="evidence" value="ECO:0007669"/>
    <property type="project" value="InterPro"/>
</dbReference>
<evidence type="ECO:0000256" key="2">
    <source>
        <dbReference type="ARBA" id="ARBA00004441"/>
    </source>
</evidence>
<reference evidence="12" key="1">
    <citation type="submission" date="2021-01" db="EMBL/GenBank/DDBJ databases">
        <authorList>
            <person name="Corre E."/>
            <person name="Pelletier E."/>
            <person name="Niang G."/>
            <person name="Scheremetjew M."/>
            <person name="Finn R."/>
            <person name="Kale V."/>
            <person name="Holt S."/>
            <person name="Cochrane G."/>
            <person name="Meng A."/>
            <person name="Brown T."/>
            <person name="Cohen L."/>
        </authorList>
    </citation>
    <scope>NUCLEOTIDE SEQUENCE</scope>
    <source>
        <strain evidence="12">CCMP1897</strain>
    </source>
</reference>
<dbReference type="PANTHER" id="PTHR35993:SF1">
    <property type="entry name" value="OUTER ENVELOPE PORE PROTEIN 21B, CHLOROPLASTIC"/>
    <property type="match status" value="1"/>
</dbReference>
<keyword evidence="8" id="KW-0406">Ion transport</keyword>
<evidence type="ECO:0000256" key="5">
    <source>
        <dbReference type="ARBA" id="ARBA00022528"/>
    </source>
</evidence>
<keyword evidence="4" id="KW-0813">Transport</keyword>
<comment type="function">
    <text evidence="10">Voltage-dependent rectifying anion channel that facilitates the translocation between chloroplast and cytoplasm of phosphorylated carbohydrates such as triosephosphate, 3-phosphoglycerate and inorganic phosphate (Pi) depending of ATP to triosephosphate ratio in the plastidial intermembrane space; in high triosephosphate/ATP conditions (e.g. photosynthesis), export of triosphosphate from chloroplast (outward rectifying channels), but in high ATP/triosephosphate conditions (e.g. dark phase), import of phosphosolutes (inward rectifying channels).</text>
</comment>
<comment type="similarity">
    <text evidence="3">Belongs to the plastid outer envelope porin OEP21 (TC 1.B.29) family.</text>
</comment>
<dbReference type="GO" id="GO:0044070">
    <property type="term" value="P:regulation of monoatomic anion transport"/>
    <property type="evidence" value="ECO:0007669"/>
    <property type="project" value="InterPro"/>
</dbReference>
<protein>
    <submittedName>
        <fullName evidence="12">Uncharacterized protein</fullName>
    </submittedName>
</protein>
<accession>A0A7S3XEI5</accession>
<evidence type="ECO:0000256" key="3">
    <source>
        <dbReference type="ARBA" id="ARBA00009945"/>
    </source>
</evidence>
<dbReference type="GO" id="GO:0034426">
    <property type="term" value="C:etioplast membrane"/>
    <property type="evidence" value="ECO:0007669"/>
    <property type="project" value="UniProtKB-SubCell"/>
</dbReference>
<proteinExistence type="inferred from homology"/>
<gene>
    <name evidence="12" type="ORF">PSAL00342_LOCUS5234</name>
</gene>
<evidence type="ECO:0000256" key="7">
    <source>
        <dbReference type="ARBA" id="ARBA00022692"/>
    </source>
</evidence>
<evidence type="ECO:0000256" key="8">
    <source>
        <dbReference type="ARBA" id="ARBA00023065"/>
    </source>
</evidence>
<dbReference type="InterPro" id="IPR034575">
    <property type="entry name" value="OEP21"/>
</dbReference>
<evidence type="ECO:0000256" key="11">
    <source>
        <dbReference type="SAM" id="MobiDB-lite"/>
    </source>
</evidence>
<dbReference type="EMBL" id="HBIS01005791">
    <property type="protein sequence ID" value="CAE0611399.1"/>
    <property type="molecule type" value="Transcribed_RNA"/>
</dbReference>
<dbReference type="AlphaFoldDB" id="A0A7S3XEI5"/>